<organism evidence="4 5">
    <name type="scientific">Pycnococcus provasolii</name>
    <dbReference type="NCBI Taxonomy" id="41880"/>
    <lineage>
        <taxon>Eukaryota</taxon>
        <taxon>Viridiplantae</taxon>
        <taxon>Chlorophyta</taxon>
        <taxon>Pseudoscourfieldiophyceae</taxon>
        <taxon>Pseudoscourfieldiales</taxon>
        <taxon>Pycnococcaceae</taxon>
        <taxon>Pycnococcus</taxon>
    </lineage>
</organism>
<dbReference type="NCBIfam" id="TIGR00326">
    <property type="entry name" value="eubact_ribD"/>
    <property type="match status" value="1"/>
</dbReference>
<evidence type="ECO:0000313" key="4">
    <source>
        <dbReference type="EMBL" id="GHP10208.1"/>
    </source>
</evidence>
<keyword evidence="5" id="KW-1185">Reference proteome</keyword>
<name>A0A830HTA2_9CHLO</name>
<dbReference type="GO" id="GO:0008835">
    <property type="term" value="F:diaminohydroxyphosphoribosylaminopyrimidine deaminase activity"/>
    <property type="evidence" value="ECO:0007669"/>
    <property type="project" value="InterPro"/>
</dbReference>
<dbReference type="Proteomes" id="UP000660262">
    <property type="component" value="Unassembled WGS sequence"/>
</dbReference>
<dbReference type="Gene3D" id="3.40.140.10">
    <property type="entry name" value="Cytidine Deaminase, domain 2"/>
    <property type="match status" value="1"/>
</dbReference>
<feature type="compositionally biased region" description="Low complexity" evidence="2">
    <location>
        <begin position="68"/>
        <end position="101"/>
    </location>
</feature>
<dbReference type="SUPFAM" id="SSF53927">
    <property type="entry name" value="Cytidine deaminase-like"/>
    <property type="match status" value="1"/>
</dbReference>
<dbReference type="PANTHER" id="PTHR11079:SF162">
    <property type="entry name" value="RIBOFLAVIN BIOSYNTHESIS PROTEIN PYRD, CHLOROPLASTIC"/>
    <property type="match status" value="1"/>
</dbReference>
<dbReference type="OrthoDB" id="252265at2759"/>
<proteinExistence type="predicted"/>
<feature type="region of interest" description="Disordered" evidence="2">
    <location>
        <begin position="60"/>
        <end position="105"/>
    </location>
</feature>
<dbReference type="UniPathway" id="UPA00275"/>
<evidence type="ECO:0000259" key="3">
    <source>
        <dbReference type="PROSITE" id="PS51747"/>
    </source>
</evidence>
<dbReference type="InterPro" id="IPR016193">
    <property type="entry name" value="Cytidine_deaminase-like"/>
</dbReference>
<dbReference type="PANTHER" id="PTHR11079">
    <property type="entry name" value="CYTOSINE DEAMINASE FAMILY MEMBER"/>
    <property type="match status" value="1"/>
</dbReference>
<dbReference type="InterPro" id="IPR004794">
    <property type="entry name" value="Eubact_RibD"/>
</dbReference>
<evidence type="ECO:0000256" key="2">
    <source>
        <dbReference type="SAM" id="MobiDB-lite"/>
    </source>
</evidence>
<feature type="domain" description="CMP/dCMP-type deaminase" evidence="3">
    <location>
        <begin position="117"/>
        <end position="242"/>
    </location>
</feature>
<accession>A0A830HTA2</accession>
<dbReference type="AlphaFoldDB" id="A0A830HTA2"/>
<comment type="pathway">
    <text evidence="1">Cofactor biosynthesis; riboflavin biosynthesis.</text>
</comment>
<comment type="caution">
    <text evidence="4">The sequence shown here is derived from an EMBL/GenBank/DDBJ whole genome shotgun (WGS) entry which is preliminary data.</text>
</comment>
<sequence>MAFFCVSPPRCPRPLPRHLPLAACSSRGGISSSCGASSRARLTCARPWLACPSFHARRARNGSGLGHASSPSSSSPSSSSSSSASSSASSSSPSSSSSPLVGDDDEELDAVADDVTSRDRHHMRRALQLASMGDKQFTFPNPVVGCVLVNEKTQNVVGEGYHPKAGQPHAEVFALRAAGDQAKGATAYVTLEPCAHYGRTPPCAIAFVEAGVRRVVVGCVDNNPLVENKGLAILREAGISVLLVGGEEEASCRAINEDFFERISQSSSS</sequence>
<gene>
    <name evidence="4" type="ORF">PPROV_000894000</name>
</gene>
<dbReference type="EMBL" id="BNJQ01000028">
    <property type="protein sequence ID" value="GHP10208.1"/>
    <property type="molecule type" value="Genomic_DNA"/>
</dbReference>
<dbReference type="CDD" id="cd01284">
    <property type="entry name" value="Riboflavin_deaminase-reductase"/>
    <property type="match status" value="1"/>
</dbReference>
<dbReference type="Pfam" id="PF00383">
    <property type="entry name" value="dCMP_cyt_deam_1"/>
    <property type="match status" value="1"/>
</dbReference>
<dbReference type="PROSITE" id="PS51747">
    <property type="entry name" value="CYT_DCMP_DEAMINASES_2"/>
    <property type="match status" value="1"/>
</dbReference>
<evidence type="ECO:0000256" key="1">
    <source>
        <dbReference type="ARBA" id="ARBA00005104"/>
    </source>
</evidence>
<evidence type="ECO:0000313" key="5">
    <source>
        <dbReference type="Proteomes" id="UP000660262"/>
    </source>
</evidence>
<reference evidence="4" key="1">
    <citation type="submission" date="2020-10" db="EMBL/GenBank/DDBJ databases">
        <title>Unveiling of a novel bifunctional photoreceptor, Dualchrome1, isolated from a cosmopolitan green alga.</title>
        <authorList>
            <person name="Suzuki S."/>
            <person name="Kawachi M."/>
        </authorList>
    </citation>
    <scope>NUCLEOTIDE SEQUENCE</scope>
    <source>
        <strain evidence="4">NIES 2893</strain>
    </source>
</reference>
<dbReference type="GO" id="GO:0009231">
    <property type="term" value="P:riboflavin biosynthetic process"/>
    <property type="evidence" value="ECO:0007669"/>
    <property type="project" value="UniProtKB-UniPathway"/>
</dbReference>
<protein>
    <recommendedName>
        <fullName evidence="3">CMP/dCMP-type deaminase domain-containing protein</fullName>
    </recommendedName>
</protein>
<dbReference type="InterPro" id="IPR002125">
    <property type="entry name" value="CMP_dCMP_dom"/>
</dbReference>